<gene>
    <name evidence="3" type="primary">LOC110794644</name>
</gene>
<dbReference type="SUPFAM" id="SSF81995">
    <property type="entry name" value="beta-sandwich domain of Sec23/24"/>
    <property type="match status" value="1"/>
</dbReference>
<feature type="region of interest" description="Disordered" evidence="1">
    <location>
        <begin position="348"/>
        <end position="374"/>
    </location>
</feature>
<proteinExistence type="predicted"/>
<evidence type="ECO:0000313" key="2">
    <source>
        <dbReference type="Proteomes" id="UP000813463"/>
    </source>
</evidence>
<name>A0A9R0ITL9_SPIOL</name>
<evidence type="ECO:0000256" key="1">
    <source>
        <dbReference type="SAM" id="MobiDB-lite"/>
    </source>
</evidence>
<organism evidence="2 3">
    <name type="scientific">Spinacia oleracea</name>
    <name type="common">Spinach</name>
    <dbReference type="NCBI Taxonomy" id="3562"/>
    <lineage>
        <taxon>Eukaryota</taxon>
        <taxon>Viridiplantae</taxon>
        <taxon>Streptophyta</taxon>
        <taxon>Embryophyta</taxon>
        <taxon>Tracheophyta</taxon>
        <taxon>Spermatophyta</taxon>
        <taxon>Magnoliopsida</taxon>
        <taxon>eudicotyledons</taxon>
        <taxon>Gunneridae</taxon>
        <taxon>Pentapetalae</taxon>
        <taxon>Caryophyllales</taxon>
        <taxon>Chenopodiaceae</taxon>
        <taxon>Chenopodioideae</taxon>
        <taxon>Anserineae</taxon>
        <taxon>Spinacia</taxon>
    </lineage>
</organism>
<evidence type="ECO:0000313" key="3">
    <source>
        <dbReference type="RefSeq" id="XP_021855307.1"/>
    </source>
</evidence>
<protein>
    <submittedName>
        <fullName evidence="3">Uncharacterized protein</fullName>
    </submittedName>
</protein>
<dbReference type="KEGG" id="soe:110794644"/>
<reference evidence="3" key="2">
    <citation type="submission" date="2025-08" db="UniProtKB">
        <authorList>
            <consortium name="RefSeq"/>
        </authorList>
    </citation>
    <scope>IDENTIFICATION</scope>
    <source>
        <tissue evidence="3">Leaf</tissue>
    </source>
</reference>
<dbReference type="AlphaFoldDB" id="A0A9R0ITL9"/>
<dbReference type="OrthoDB" id="1929495at2759"/>
<dbReference type="PANTHER" id="PTHR34546">
    <property type="entry name" value="OS06G0153600 PROTEIN"/>
    <property type="match status" value="1"/>
</dbReference>
<accession>A0A9R0ITL9</accession>
<feature type="compositionally biased region" description="Low complexity" evidence="1">
    <location>
        <begin position="133"/>
        <end position="148"/>
    </location>
</feature>
<feature type="region of interest" description="Disordered" evidence="1">
    <location>
        <begin position="133"/>
        <end position="164"/>
    </location>
</feature>
<sequence>MQRGNYNPRINPYQSHQIHQLPRQIPQNPYQTHQIHQLPPQIPQNPPTNLPINHLPPPSYPFSPEYERILRDEVIYLHSLWHRGPPSSPLNPYSRTPHFLKPSIPTIFKNTQKIPKTIQPHLISDKEWPVESIPKCPSSPSPSGSIWPRFKPDSAPVTRPATGEEKERVLGLKIQLKGLDFCSGLFNKEGDSDDGGDDDDDDGDDAEEYEFFMKVFEEGEELRGYYKKNCENGEFYCLVCGVLANKLGRKYKNCVALVQHSVTISKTKKKNAHRAYGHAICKVLGWDVHRLPALPSAVGDASGQSLDKTCVFPSESKVTADACEADGHGSLKREGICCNSEHVQLEQNNTSDSAQEVANELRAEGSGVGGESVDYELSLTGDTIK</sequence>
<dbReference type="PANTHER" id="PTHR34546:SF3">
    <property type="entry name" value="OS06G0153600 PROTEIN"/>
    <property type="match status" value="1"/>
</dbReference>
<dbReference type="RefSeq" id="XP_021855307.1">
    <property type="nucleotide sequence ID" value="XM_021999615.2"/>
</dbReference>
<keyword evidence="2" id="KW-1185">Reference proteome</keyword>
<reference evidence="2" key="1">
    <citation type="journal article" date="2021" name="Nat. Commun.">
        <title>Genomic analyses provide insights into spinach domestication and the genetic basis of agronomic traits.</title>
        <authorList>
            <person name="Cai X."/>
            <person name="Sun X."/>
            <person name="Xu C."/>
            <person name="Sun H."/>
            <person name="Wang X."/>
            <person name="Ge C."/>
            <person name="Zhang Z."/>
            <person name="Wang Q."/>
            <person name="Fei Z."/>
            <person name="Jiao C."/>
            <person name="Wang Q."/>
        </authorList>
    </citation>
    <scope>NUCLEOTIDE SEQUENCE [LARGE SCALE GENOMIC DNA]</scope>
    <source>
        <strain evidence="2">cv. Varoflay</strain>
    </source>
</reference>
<dbReference type="GeneID" id="110794644"/>
<dbReference type="Proteomes" id="UP000813463">
    <property type="component" value="Chromosome 5"/>
</dbReference>